<evidence type="ECO:0000256" key="1">
    <source>
        <dbReference type="ARBA" id="ARBA00004651"/>
    </source>
</evidence>
<keyword evidence="8" id="KW-0997">Cell inner membrane</keyword>
<dbReference type="RefSeq" id="WP_060241031.1">
    <property type="nucleotide sequence ID" value="NZ_LPJR01000025.1"/>
</dbReference>
<keyword evidence="3 8" id="KW-0813">Transport</keyword>
<dbReference type="GO" id="GO:0042910">
    <property type="term" value="F:xenobiotic transmembrane transporter activity"/>
    <property type="evidence" value="ECO:0007669"/>
    <property type="project" value="InterPro"/>
</dbReference>
<feature type="transmembrane region" description="Helical" evidence="8">
    <location>
        <begin position="215"/>
        <end position="241"/>
    </location>
</feature>
<dbReference type="OrthoDB" id="9814303at2"/>
<evidence type="ECO:0000313" key="11">
    <source>
        <dbReference type="Proteomes" id="UP000062912"/>
    </source>
</evidence>
<evidence type="ECO:0000313" key="10">
    <source>
        <dbReference type="EMBL" id="KWF30843.1"/>
    </source>
</evidence>
<keyword evidence="6 8" id="KW-1133">Transmembrane helix</keyword>
<dbReference type="Proteomes" id="UP000062912">
    <property type="component" value="Unassembled WGS sequence"/>
</dbReference>
<comment type="similarity">
    <text evidence="2 8">Belongs to the major facilitator superfamily. Bcr/CmlA family.</text>
</comment>
<feature type="transmembrane region" description="Helical" evidence="8">
    <location>
        <begin position="109"/>
        <end position="126"/>
    </location>
</feature>
<sequence>MNDSAHSRKPRAPSLFILVCITLSGTFPLHVFVPALPAAAQDLQANAARIGTTITVYVMGLSIGQLAYGPLSDRYGRRPVLLLGLTLFVCATLGAAVSPSLAVLEFARIAQALGGCAGLVLGRAIARDSSGSTALIRRLATLSISMAIATAVAPVIGGQLVAHFGWRSIFSVMTFVGMGVLAAVAWRVPETHVPARELGAGTYVRKYLQLLKTRAFVMSSIGGACSTTGIYAFLAASPFILETQLGMSANAFGFAYLLLVASLACGQSTAKRIANRVPPRTALVAASLIMGGGSISLAVSHAIHMWTIVTVMTPMLAIFFATGLASPYAISSALDVDKSVAGAASGLYGSLQMGYGALCTGAINLHAVNPAASTIAVLLVSSGVAWLSFSAGPRRVVPVV</sequence>
<dbReference type="PANTHER" id="PTHR43124">
    <property type="entry name" value="PURINE EFFLUX PUMP PBUE"/>
    <property type="match status" value="1"/>
</dbReference>
<dbReference type="InterPro" id="IPR020846">
    <property type="entry name" value="MFS_dom"/>
</dbReference>
<feature type="transmembrane region" description="Helical" evidence="8">
    <location>
        <begin position="12"/>
        <end position="35"/>
    </location>
</feature>
<dbReference type="PROSITE" id="PS50850">
    <property type="entry name" value="MFS"/>
    <property type="match status" value="1"/>
</dbReference>
<comment type="caution">
    <text evidence="10">The sequence shown here is derived from an EMBL/GenBank/DDBJ whole genome shotgun (WGS) entry which is preliminary data.</text>
</comment>
<dbReference type="InterPro" id="IPR050189">
    <property type="entry name" value="MFS_Efflux_Transporters"/>
</dbReference>
<feature type="transmembrane region" description="Helical" evidence="8">
    <location>
        <begin position="168"/>
        <end position="186"/>
    </location>
</feature>
<evidence type="ECO:0000256" key="6">
    <source>
        <dbReference type="ARBA" id="ARBA00022989"/>
    </source>
</evidence>
<keyword evidence="4" id="KW-1003">Cell membrane</keyword>
<keyword evidence="5 8" id="KW-0812">Transmembrane</keyword>
<accession>A0A132EIA3</accession>
<evidence type="ECO:0000256" key="7">
    <source>
        <dbReference type="ARBA" id="ARBA00023136"/>
    </source>
</evidence>
<dbReference type="GO" id="GO:0005886">
    <property type="term" value="C:plasma membrane"/>
    <property type="evidence" value="ECO:0007669"/>
    <property type="project" value="UniProtKB-SubCell"/>
</dbReference>
<dbReference type="Pfam" id="PF07690">
    <property type="entry name" value="MFS_1"/>
    <property type="match status" value="1"/>
</dbReference>
<feature type="transmembrane region" description="Helical" evidence="8">
    <location>
        <begin position="315"/>
        <end position="334"/>
    </location>
</feature>
<comment type="subcellular location">
    <subcellularLocation>
        <location evidence="8">Cell inner membrane</location>
        <topology evidence="8">Multi-pass membrane protein</topology>
    </subcellularLocation>
    <subcellularLocation>
        <location evidence="1">Cell membrane</location>
        <topology evidence="1">Multi-pass membrane protein</topology>
    </subcellularLocation>
</comment>
<dbReference type="AlphaFoldDB" id="A0A132EIA3"/>
<dbReference type="Gene3D" id="1.20.1720.10">
    <property type="entry name" value="Multidrug resistance protein D"/>
    <property type="match status" value="1"/>
</dbReference>
<feature type="transmembrane region" description="Helical" evidence="8">
    <location>
        <begin position="138"/>
        <end position="162"/>
    </location>
</feature>
<evidence type="ECO:0000259" key="9">
    <source>
        <dbReference type="PROSITE" id="PS50850"/>
    </source>
</evidence>
<dbReference type="SUPFAM" id="SSF103473">
    <property type="entry name" value="MFS general substrate transporter"/>
    <property type="match status" value="1"/>
</dbReference>
<feature type="transmembrane region" description="Helical" evidence="8">
    <location>
        <begin position="282"/>
        <end position="303"/>
    </location>
</feature>
<dbReference type="GO" id="GO:1990961">
    <property type="term" value="P:xenobiotic detoxification by transmembrane export across the plasma membrane"/>
    <property type="evidence" value="ECO:0007669"/>
    <property type="project" value="InterPro"/>
</dbReference>
<proteinExistence type="inferred from homology"/>
<reference evidence="10 11" key="1">
    <citation type="submission" date="2015-11" db="EMBL/GenBank/DDBJ databases">
        <title>Expanding the genomic diversity of Burkholderia species for the development of highly accurate diagnostics.</title>
        <authorList>
            <person name="Sahl J."/>
            <person name="Keim P."/>
            <person name="Wagner D."/>
        </authorList>
    </citation>
    <scope>NUCLEOTIDE SEQUENCE [LARGE SCALE GENOMIC DNA]</scope>
    <source>
        <strain evidence="10 11">MSMB368WGS</strain>
    </source>
</reference>
<gene>
    <name evidence="10" type="ORF">WT56_12580</name>
</gene>
<keyword evidence="7 8" id="KW-0472">Membrane</keyword>
<feature type="transmembrane region" description="Helical" evidence="8">
    <location>
        <begin position="80"/>
        <end position="103"/>
    </location>
</feature>
<name>A0A132EIA3_9BURK</name>
<dbReference type="EMBL" id="LPJR01000025">
    <property type="protein sequence ID" value="KWF30843.1"/>
    <property type="molecule type" value="Genomic_DNA"/>
</dbReference>
<protein>
    <recommendedName>
        <fullName evidence="8">Bcr/CflA family efflux transporter</fullName>
    </recommendedName>
</protein>
<dbReference type="InterPro" id="IPR004812">
    <property type="entry name" value="Efflux_drug-R_Bcr/CmlA"/>
</dbReference>
<dbReference type="InterPro" id="IPR036259">
    <property type="entry name" value="MFS_trans_sf"/>
</dbReference>
<feature type="transmembrane region" description="Helical" evidence="8">
    <location>
        <begin position="371"/>
        <end position="389"/>
    </location>
</feature>
<evidence type="ECO:0000256" key="5">
    <source>
        <dbReference type="ARBA" id="ARBA00022692"/>
    </source>
</evidence>
<evidence type="ECO:0000256" key="2">
    <source>
        <dbReference type="ARBA" id="ARBA00006236"/>
    </source>
</evidence>
<evidence type="ECO:0000256" key="8">
    <source>
        <dbReference type="RuleBase" id="RU365088"/>
    </source>
</evidence>
<dbReference type="InterPro" id="IPR011701">
    <property type="entry name" value="MFS"/>
</dbReference>
<organism evidence="10 11">
    <name type="scientific">Burkholderia pseudomultivorans</name>
    <dbReference type="NCBI Taxonomy" id="1207504"/>
    <lineage>
        <taxon>Bacteria</taxon>
        <taxon>Pseudomonadati</taxon>
        <taxon>Pseudomonadota</taxon>
        <taxon>Betaproteobacteria</taxon>
        <taxon>Burkholderiales</taxon>
        <taxon>Burkholderiaceae</taxon>
        <taxon>Burkholderia</taxon>
        <taxon>Burkholderia cepacia complex</taxon>
    </lineage>
</organism>
<dbReference type="PANTHER" id="PTHR43124:SF3">
    <property type="entry name" value="CHLORAMPHENICOL EFFLUX PUMP RV0191"/>
    <property type="match status" value="1"/>
</dbReference>
<feature type="transmembrane region" description="Helical" evidence="8">
    <location>
        <begin position="47"/>
        <end position="68"/>
    </location>
</feature>
<feature type="domain" description="Major facilitator superfamily (MFS) profile" evidence="9">
    <location>
        <begin position="14"/>
        <end position="400"/>
    </location>
</feature>
<dbReference type="CDD" id="cd17320">
    <property type="entry name" value="MFS_MdfA_MDR_like"/>
    <property type="match status" value="1"/>
</dbReference>
<evidence type="ECO:0000256" key="3">
    <source>
        <dbReference type="ARBA" id="ARBA00022448"/>
    </source>
</evidence>
<feature type="transmembrane region" description="Helical" evidence="8">
    <location>
        <begin position="247"/>
        <end position="270"/>
    </location>
</feature>
<evidence type="ECO:0000256" key="4">
    <source>
        <dbReference type="ARBA" id="ARBA00022475"/>
    </source>
</evidence>
<feature type="transmembrane region" description="Helical" evidence="8">
    <location>
        <begin position="346"/>
        <end position="365"/>
    </location>
</feature>
<dbReference type="NCBIfam" id="TIGR00710">
    <property type="entry name" value="efflux_Bcr_CflA"/>
    <property type="match status" value="1"/>
</dbReference>